<organism evidence="2">
    <name type="scientific">marine sediment metagenome</name>
    <dbReference type="NCBI Taxonomy" id="412755"/>
    <lineage>
        <taxon>unclassified sequences</taxon>
        <taxon>metagenomes</taxon>
        <taxon>ecological metagenomes</taxon>
    </lineage>
</organism>
<evidence type="ECO:0000256" key="1">
    <source>
        <dbReference type="SAM" id="MobiDB-lite"/>
    </source>
</evidence>
<sequence length="32" mass="3601">PGTLNDDITHSSLQPQPNKIATESQRLREKIL</sequence>
<protein>
    <submittedName>
        <fullName evidence="2">Uncharacterized protein</fullName>
    </submittedName>
</protein>
<feature type="non-terminal residue" evidence="2">
    <location>
        <position position="1"/>
    </location>
</feature>
<reference evidence="2" key="1">
    <citation type="journal article" date="2014" name="Front. Microbiol.">
        <title>High frequency of phylogenetically diverse reductive dehalogenase-homologous genes in deep subseafloor sedimentary metagenomes.</title>
        <authorList>
            <person name="Kawai M."/>
            <person name="Futagami T."/>
            <person name="Toyoda A."/>
            <person name="Takaki Y."/>
            <person name="Nishi S."/>
            <person name="Hori S."/>
            <person name="Arai W."/>
            <person name="Tsubouchi T."/>
            <person name="Morono Y."/>
            <person name="Uchiyama I."/>
            <person name="Ito T."/>
            <person name="Fujiyama A."/>
            <person name="Inagaki F."/>
            <person name="Takami H."/>
        </authorList>
    </citation>
    <scope>NUCLEOTIDE SEQUENCE</scope>
    <source>
        <strain evidence="2">Expedition CK06-06</strain>
    </source>
</reference>
<feature type="region of interest" description="Disordered" evidence="1">
    <location>
        <begin position="1"/>
        <end position="32"/>
    </location>
</feature>
<feature type="compositionally biased region" description="Polar residues" evidence="1">
    <location>
        <begin position="10"/>
        <end position="24"/>
    </location>
</feature>
<gene>
    <name evidence="2" type="ORF">S01H4_49045</name>
</gene>
<proteinExistence type="predicted"/>
<dbReference type="AlphaFoldDB" id="X1BMK6"/>
<name>X1BMK6_9ZZZZ</name>
<accession>X1BMK6</accession>
<dbReference type="EMBL" id="BART01027698">
    <property type="protein sequence ID" value="GAG96230.1"/>
    <property type="molecule type" value="Genomic_DNA"/>
</dbReference>
<comment type="caution">
    <text evidence="2">The sequence shown here is derived from an EMBL/GenBank/DDBJ whole genome shotgun (WGS) entry which is preliminary data.</text>
</comment>
<evidence type="ECO:0000313" key="2">
    <source>
        <dbReference type="EMBL" id="GAG96230.1"/>
    </source>
</evidence>